<evidence type="ECO:0008006" key="4">
    <source>
        <dbReference type="Google" id="ProtNLM"/>
    </source>
</evidence>
<dbReference type="NCBIfam" id="TIGR01451">
    <property type="entry name" value="B_ant_repeat"/>
    <property type="match status" value="1"/>
</dbReference>
<dbReference type="InterPro" id="IPR047589">
    <property type="entry name" value="DUF11_rpt"/>
</dbReference>
<organism evidence="2 3">
    <name type="scientific">Sphingomonas liriopis</name>
    <dbReference type="NCBI Taxonomy" id="2949094"/>
    <lineage>
        <taxon>Bacteria</taxon>
        <taxon>Pseudomonadati</taxon>
        <taxon>Pseudomonadota</taxon>
        <taxon>Alphaproteobacteria</taxon>
        <taxon>Sphingomonadales</taxon>
        <taxon>Sphingomonadaceae</taxon>
        <taxon>Sphingomonas</taxon>
    </lineage>
</organism>
<evidence type="ECO:0000313" key="3">
    <source>
        <dbReference type="Proteomes" id="UP001139486"/>
    </source>
</evidence>
<sequence>MTATGARRWLLAGTAAIASIGSAQAQTVNPNANGTLAGTTITNTATASYTVNGTAGTATSNTATFLVDRKVNLTVVPVQNTVQVNLGQTGAYTSFQVTNATNDYQDFLLSANQTILTGILTGTDTYDLADLKIYVDSNGNGTYDAGVDTAEFIDELAPDGRATVFVVGNIPASPIGTMAQVGLQVRTAAGGGTGTPGAVLVASAVNLDNQTDVVFADDDNDGLLGYDALRNGAGWAYGSYDIGVHAVNLTVAKSASVVSDGVSALNPKALPGAIVQYCLTVTNGTLTTPASGINLTDVIPANTTYVPGSITIGGLGTNGVCLVGGFPQNDDGTQATGPYRGSYDAGTKTVTATIPTLLGGTSLAASFRVKIN</sequence>
<evidence type="ECO:0000313" key="2">
    <source>
        <dbReference type="EMBL" id="MCP3734084.1"/>
    </source>
</evidence>
<accession>A0A9X2HRF1</accession>
<gene>
    <name evidence="2" type="ORF">M9979_04235</name>
</gene>
<proteinExistence type="predicted"/>
<evidence type="ECO:0000256" key="1">
    <source>
        <dbReference type="SAM" id="SignalP"/>
    </source>
</evidence>
<feature type="signal peptide" evidence="1">
    <location>
        <begin position="1"/>
        <end position="25"/>
    </location>
</feature>
<dbReference type="EMBL" id="JAMLDY010000004">
    <property type="protein sequence ID" value="MCP3734084.1"/>
    <property type="molecule type" value="Genomic_DNA"/>
</dbReference>
<keyword evidence="1" id="KW-0732">Signal</keyword>
<reference evidence="2" key="1">
    <citation type="submission" date="2022-05" db="EMBL/GenBank/DDBJ databases">
        <title>Sphingomonas sp. strain RP10 Genome sequencing and assembly.</title>
        <authorList>
            <person name="Kim I."/>
        </authorList>
    </citation>
    <scope>NUCLEOTIDE SEQUENCE</scope>
    <source>
        <strain evidence="2">RP10</strain>
    </source>
</reference>
<protein>
    <recommendedName>
        <fullName evidence="4">DUF11 domain-containing protein</fullName>
    </recommendedName>
</protein>
<dbReference type="Proteomes" id="UP001139486">
    <property type="component" value="Unassembled WGS sequence"/>
</dbReference>
<feature type="chain" id="PRO_5040962404" description="DUF11 domain-containing protein" evidence="1">
    <location>
        <begin position="26"/>
        <end position="372"/>
    </location>
</feature>
<keyword evidence="3" id="KW-1185">Reference proteome</keyword>
<dbReference type="AlphaFoldDB" id="A0A9X2HRF1"/>
<dbReference type="RefSeq" id="WP_254288090.1">
    <property type="nucleotide sequence ID" value="NZ_JAMLDY010000004.1"/>
</dbReference>
<comment type="caution">
    <text evidence="2">The sequence shown here is derived from an EMBL/GenBank/DDBJ whole genome shotgun (WGS) entry which is preliminary data.</text>
</comment>
<name>A0A9X2HRF1_9SPHN</name>